<evidence type="ECO:0000313" key="3">
    <source>
        <dbReference type="Proteomes" id="UP001487740"/>
    </source>
</evidence>
<keyword evidence="1" id="KW-1133">Transmembrane helix</keyword>
<keyword evidence="1" id="KW-0472">Membrane</keyword>
<accession>A0AAW0SZQ2</accession>
<proteinExistence type="predicted"/>
<sequence length="132" mass="14764">MELHNALQNVTMILLTTEAPNTTHSDTGGDVGPSGGETDGWMLWAIVTGSLFCFTALVVTGFIFLVVLPRRGYERIEGRRKQMRAFTQLLEEMRGRPRSVEPEESLTESERHFLIHDFADFPVALPSTSDPL</sequence>
<dbReference type="EMBL" id="JARAKH010000042">
    <property type="protein sequence ID" value="KAK8380463.1"/>
    <property type="molecule type" value="Genomic_DNA"/>
</dbReference>
<keyword evidence="1" id="KW-0812">Transmembrane</keyword>
<dbReference type="AlphaFoldDB" id="A0AAW0SZQ2"/>
<evidence type="ECO:0000256" key="1">
    <source>
        <dbReference type="SAM" id="Phobius"/>
    </source>
</evidence>
<reference evidence="2 3" key="1">
    <citation type="submission" date="2023-03" db="EMBL/GenBank/DDBJ databases">
        <title>High-quality genome of Scylla paramamosain provides insights in environmental adaptation.</title>
        <authorList>
            <person name="Zhang L."/>
        </authorList>
    </citation>
    <scope>NUCLEOTIDE SEQUENCE [LARGE SCALE GENOMIC DNA]</scope>
    <source>
        <strain evidence="2">LZ_2023a</strain>
        <tissue evidence="2">Muscle</tissue>
    </source>
</reference>
<feature type="transmembrane region" description="Helical" evidence="1">
    <location>
        <begin position="41"/>
        <end position="68"/>
    </location>
</feature>
<keyword evidence="3" id="KW-1185">Reference proteome</keyword>
<comment type="caution">
    <text evidence="2">The sequence shown here is derived from an EMBL/GenBank/DDBJ whole genome shotgun (WGS) entry which is preliminary data.</text>
</comment>
<name>A0AAW0SZQ2_SCYPA</name>
<evidence type="ECO:0000313" key="2">
    <source>
        <dbReference type="EMBL" id="KAK8380463.1"/>
    </source>
</evidence>
<protein>
    <submittedName>
        <fullName evidence="2">Uncharacterized protein</fullName>
    </submittedName>
</protein>
<gene>
    <name evidence="2" type="ORF">O3P69_016805</name>
</gene>
<dbReference type="Proteomes" id="UP001487740">
    <property type="component" value="Unassembled WGS sequence"/>
</dbReference>
<organism evidence="2 3">
    <name type="scientific">Scylla paramamosain</name>
    <name type="common">Mud crab</name>
    <dbReference type="NCBI Taxonomy" id="85552"/>
    <lineage>
        <taxon>Eukaryota</taxon>
        <taxon>Metazoa</taxon>
        <taxon>Ecdysozoa</taxon>
        <taxon>Arthropoda</taxon>
        <taxon>Crustacea</taxon>
        <taxon>Multicrustacea</taxon>
        <taxon>Malacostraca</taxon>
        <taxon>Eumalacostraca</taxon>
        <taxon>Eucarida</taxon>
        <taxon>Decapoda</taxon>
        <taxon>Pleocyemata</taxon>
        <taxon>Brachyura</taxon>
        <taxon>Eubrachyura</taxon>
        <taxon>Portunoidea</taxon>
        <taxon>Portunidae</taxon>
        <taxon>Portuninae</taxon>
        <taxon>Scylla</taxon>
    </lineage>
</organism>